<evidence type="ECO:0000256" key="4">
    <source>
        <dbReference type="ARBA" id="ARBA00022741"/>
    </source>
</evidence>
<gene>
    <name evidence="10" type="ORF">CTOB1V02_LOCUS7626</name>
</gene>
<dbReference type="GO" id="GO:0005524">
    <property type="term" value="F:ATP binding"/>
    <property type="evidence" value="ECO:0007669"/>
    <property type="project" value="UniProtKB-KW"/>
</dbReference>
<dbReference type="EC" id="2.7.10.2" evidence="1"/>
<dbReference type="SMART" id="SM00285">
    <property type="entry name" value="PBD"/>
    <property type="match status" value="1"/>
</dbReference>
<evidence type="ECO:0000313" key="10">
    <source>
        <dbReference type="EMBL" id="CAD7229760.1"/>
    </source>
</evidence>
<protein>
    <recommendedName>
        <fullName evidence="1">non-specific protein-tyrosine kinase</fullName>
        <ecNumber evidence="1">2.7.10.2</ecNumber>
    </recommendedName>
</protein>
<evidence type="ECO:0000259" key="9">
    <source>
        <dbReference type="SMART" id="SM00285"/>
    </source>
</evidence>
<feature type="domain" description="CRIB" evidence="9">
    <location>
        <begin position="202"/>
        <end position="236"/>
    </location>
</feature>
<evidence type="ECO:0000256" key="6">
    <source>
        <dbReference type="ARBA" id="ARBA00022840"/>
    </source>
</evidence>
<evidence type="ECO:0000256" key="3">
    <source>
        <dbReference type="ARBA" id="ARBA00022679"/>
    </source>
</evidence>
<proteinExistence type="predicted"/>
<sequence length="457" mass="50567">MGERGLGLYEFLEEAELQQYYSAFKTQLKVQNVSQLKYVTDEDLAEIGFSKPESRRLKTFFQKHFPQTYLSKFKKKFSFKREDQSLQGSPVPPPRMTKPQVKVPSKHIIPIGNFEPQGRHELAFRNGDIITVPDKRPETSGASCIVWKEALPSGRTGFFNPSHTITYLGSQIPSSSNREGAFPREDGKNMYSSRRRLRPEMISGPQGEVLHTGHVGIDGSFFGDVPKQVVAIFRPEPPSEVVLKKASSDVSNKAPLLIPTGEKEGRNGPASGKGQGQRKPEQPCVLINLTCDIGNEISARLLGNSRPATALGLREDGGMGSSMGSLKSGSHQLHDYLEISDREEAGNSPQFETMLDLSGPFLMEEVFPALSSGVASKRDEDGAKGDKKESTPIHSRNETTNVRNGLKEMAWKALRRGKRRKGDQMKPMSVDEEEALESAISIVRELAAKNLHDLFVA</sequence>
<dbReference type="SUPFAM" id="SSF50044">
    <property type="entry name" value="SH3-domain"/>
    <property type="match status" value="1"/>
</dbReference>
<dbReference type="Gene3D" id="1.10.150.50">
    <property type="entry name" value="Transcription Factor, Ets-1"/>
    <property type="match status" value="1"/>
</dbReference>
<evidence type="ECO:0000256" key="5">
    <source>
        <dbReference type="ARBA" id="ARBA00022777"/>
    </source>
</evidence>
<name>A0A7R8WF02_9CRUS</name>
<reference evidence="10" key="1">
    <citation type="submission" date="2020-11" db="EMBL/GenBank/DDBJ databases">
        <authorList>
            <person name="Tran Van P."/>
        </authorList>
    </citation>
    <scope>NUCLEOTIDE SEQUENCE</scope>
</reference>
<feature type="region of interest" description="Disordered" evidence="8">
    <location>
        <begin position="373"/>
        <end position="404"/>
    </location>
</feature>
<keyword evidence="5" id="KW-0418">Kinase</keyword>
<dbReference type="InterPro" id="IPR013761">
    <property type="entry name" value="SAM/pointed_sf"/>
</dbReference>
<keyword evidence="2" id="KW-0728">SH3 domain</keyword>
<keyword evidence="3" id="KW-0808">Transferase</keyword>
<feature type="compositionally biased region" description="Basic and acidic residues" evidence="8">
    <location>
        <begin position="376"/>
        <end position="397"/>
    </location>
</feature>
<dbReference type="EMBL" id="OB662263">
    <property type="protein sequence ID" value="CAD7229760.1"/>
    <property type="molecule type" value="Genomic_DNA"/>
</dbReference>
<accession>A0A7R8WF02</accession>
<dbReference type="SUPFAM" id="SSF47769">
    <property type="entry name" value="SAM/Pointed domain"/>
    <property type="match status" value="1"/>
</dbReference>
<dbReference type="InterPro" id="IPR000095">
    <property type="entry name" value="CRIB_dom"/>
</dbReference>
<evidence type="ECO:0000256" key="8">
    <source>
        <dbReference type="SAM" id="MobiDB-lite"/>
    </source>
</evidence>
<feature type="region of interest" description="Disordered" evidence="8">
    <location>
        <begin position="253"/>
        <end position="281"/>
    </location>
</feature>
<dbReference type="AlphaFoldDB" id="A0A7R8WF02"/>
<keyword evidence="6" id="KW-0067">ATP-binding</keyword>
<organism evidence="10">
    <name type="scientific">Cyprideis torosa</name>
    <dbReference type="NCBI Taxonomy" id="163714"/>
    <lineage>
        <taxon>Eukaryota</taxon>
        <taxon>Metazoa</taxon>
        <taxon>Ecdysozoa</taxon>
        <taxon>Arthropoda</taxon>
        <taxon>Crustacea</taxon>
        <taxon>Oligostraca</taxon>
        <taxon>Ostracoda</taxon>
        <taxon>Podocopa</taxon>
        <taxon>Podocopida</taxon>
        <taxon>Cytherocopina</taxon>
        <taxon>Cytheroidea</taxon>
        <taxon>Cytherideidae</taxon>
        <taxon>Cyprideis</taxon>
    </lineage>
</organism>
<dbReference type="CDD" id="cd09539">
    <property type="entry name" value="SAM_TNK-like"/>
    <property type="match status" value="1"/>
</dbReference>
<feature type="region of interest" description="Disordered" evidence="8">
    <location>
        <begin position="83"/>
        <end position="103"/>
    </location>
</feature>
<dbReference type="OrthoDB" id="4062651at2759"/>
<keyword evidence="4" id="KW-0547">Nucleotide-binding</keyword>
<dbReference type="InterPro" id="IPR055175">
    <property type="entry name" value="ACK/TNK-like_SAM"/>
</dbReference>
<dbReference type="Pfam" id="PF22931">
    <property type="entry name" value="SAM_TNK"/>
    <property type="match status" value="1"/>
</dbReference>
<dbReference type="InterPro" id="IPR036028">
    <property type="entry name" value="SH3-like_dom_sf"/>
</dbReference>
<evidence type="ECO:0000256" key="2">
    <source>
        <dbReference type="ARBA" id="ARBA00022443"/>
    </source>
</evidence>
<dbReference type="InterPro" id="IPR049587">
    <property type="entry name" value="TNK-like_SAM"/>
</dbReference>
<keyword evidence="7" id="KW-0829">Tyrosine-protein kinase</keyword>
<dbReference type="GO" id="GO:0004715">
    <property type="term" value="F:non-membrane spanning protein tyrosine kinase activity"/>
    <property type="evidence" value="ECO:0007669"/>
    <property type="project" value="UniProtKB-EC"/>
</dbReference>
<evidence type="ECO:0000256" key="7">
    <source>
        <dbReference type="ARBA" id="ARBA00023137"/>
    </source>
</evidence>
<evidence type="ECO:0000256" key="1">
    <source>
        <dbReference type="ARBA" id="ARBA00011903"/>
    </source>
</evidence>